<proteinExistence type="predicted"/>
<evidence type="ECO:0000313" key="3">
    <source>
        <dbReference type="Proteomes" id="UP000694257"/>
    </source>
</evidence>
<dbReference type="EMBL" id="CP078145">
    <property type="protein sequence ID" value="QXN90620.1"/>
    <property type="molecule type" value="Genomic_DNA"/>
</dbReference>
<evidence type="ECO:0000313" key="2">
    <source>
        <dbReference type="EMBL" id="QXN90620.1"/>
    </source>
</evidence>
<gene>
    <name evidence="2" type="ORF">KV110_35400</name>
</gene>
<dbReference type="RefSeq" id="WP_218471488.1">
    <property type="nucleotide sequence ID" value="NZ_BAABJN010000006.1"/>
</dbReference>
<dbReference type="InterPro" id="IPR013830">
    <property type="entry name" value="SGNH_hydro"/>
</dbReference>
<sequence length="113" mass="12113">MRPQLAAVFVMGKIQRLRAGGCFPTVPLPPDQAEHIYSGVEAVNALLATRAVAHGATFVDVYPASIGHDACAPEDIRWSEGLFPNSPAQPLHANAVGHHNEALILIEAIRRNT</sequence>
<evidence type="ECO:0000259" key="1">
    <source>
        <dbReference type="Pfam" id="PF13472"/>
    </source>
</evidence>
<reference evidence="2 3" key="1">
    <citation type="submission" date="2021-07" db="EMBL/GenBank/DDBJ databases">
        <title>Whole Genome Sequence of Nocardia Iowensis.</title>
        <authorList>
            <person name="Lamm A."/>
            <person name="Collins-Fairclough A.M."/>
            <person name="Bunk B."/>
            <person name="Sproer C."/>
        </authorList>
    </citation>
    <scope>NUCLEOTIDE SEQUENCE [LARGE SCALE GENOMIC DNA]</scope>
    <source>
        <strain evidence="2 3">NRRL 5646</strain>
    </source>
</reference>
<feature type="domain" description="SGNH hydrolase-type esterase" evidence="1">
    <location>
        <begin position="19"/>
        <end position="98"/>
    </location>
</feature>
<dbReference type="Proteomes" id="UP000694257">
    <property type="component" value="Chromosome"/>
</dbReference>
<organism evidence="2 3">
    <name type="scientific">Nocardia iowensis</name>
    <dbReference type="NCBI Taxonomy" id="204891"/>
    <lineage>
        <taxon>Bacteria</taxon>
        <taxon>Bacillati</taxon>
        <taxon>Actinomycetota</taxon>
        <taxon>Actinomycetes</taxon>
        <taxon>Mycobacteriales</taxon>
        <taxon>Nocardiaceae</taxon>
        <taxon>Nocardia</taxon>
    </lineage>
</organism>
<name>A0ABX8RQM9_NOCIO</name>
<dbReference type="Pfam" id="PF13472">
    <property type="entry name" value="Lipase_GDSL_2"/>
    <property type="match status" value="1"/>
</dbReference>
<accession>A0ABX8RQM9</accession>
<keyword evidence="3" id="KW-1185">Reference proteome</keyword>
<protein>
    <recommendedName>
        <fullName evidence="1">SGNH hydrolase-type esterase domain-containing protein</fullName>
    </recommendedName>
</protein>